<dbReference type="OrthoDB" id="5238236at2759"/>
<evidence type="ECO:0000313" key="2">
    <source>
        <dbReference type="EMBL" id="KAF2395933.1"/>
    </source>
</evidence>
<sequence>MAEAPTMLSDIWTRYQHDLGCIAQWLVEAVKKKGYDMPAVQSGAQEVKISLEEMRDMAEFATQKNVTVLKPVVEILERLFKLRLAATVEFWGEEHTHMLQGQQCLFLDVFTPIYHQWKPKATEGGFKKYQNSKIPRYVVVEVHNAEEKFSSIDHFQVFSIFEHLHQLRDFSKETWEEYRRGDISLMSAATMSNAALKSGKAFLTQHAKVWRGKLRIPELFLDVQRCRKIFSQAPGPPVQMEYYSPFGKWAFVPAMWAIETLIDHLPTDKVFPAVAPDLIGDLNCEIDGKNLSDHAKMVNIRCLLWVVLTELRVMPVCPVRDEMTCVLQEILTLKREEANLYHAFALQVLVDTYDVMRPDLDRPLSHAQVYGERIQKVVDRYVEFIDTLPRPSLWPQEEYEQICKLGEDTKNWLQTDIFDKRKQWTRGYAKEDFVYMLLVPHFCGAFVFDRYIRLQKLGLRMACKRSTVVQTAFLYNLVQIEGDAGIEWPDMEHAILTHKIWSKPPTTIVRCSRALFHAIGVHAHAEKLGHARPQSRFESPTPIVKLLRDGIFTGESIDKIIAALDLEPVTAVVAQENETKNLTEDLRKWATPPVSNMKLLAALKEELVAEEGKLSFDYLGMHERCFEICKQVAKAVKDLLVKEFGKNWLPAPAYVPNVAMLVHRVASTTPDVIDVCQKVMREYLPGKGVAAMKDIEDFTKFVRSDEDRKRAAFWLLHDVSLQQLSTNALYWNLFKRERERADD</sequence>
<keyword evidence="3" id="KW-1185">Reference proteome</keyword>
<dbReference type="Proteomes" id="UP000799640">
    <property type="component" value="Unassembled WGS sequence"/>
</dbReference>
<accession>A0A6G1HIP5</accession>
<name>A0A6G1HIP5_9PEZI</name>
<feature type="domain" description="DUF6604" evidence="1">
    <location>
        <begin position="151"/>
        <end position="197"/>
    </location>
</feature>
<dbReference type="Pfam" id="PF20253">
    <property type="entry name" value="DUF6604"/>
    <property type="match status" value="1"/>
</dbReference>
<dbReference type="AlphaFoldDB" id="A0A6G1HIP5"/>
<dbReference type="EMBL" id="ML996710">
    <property type="protein sequence ID" value="KAF2395933.1"/>
    <property type="molecule type" value="Genomic_DNA"/>
</dbReference>
<dbReference type="PANTHER" id="PTHR38795">
    <property type="entry name" value="DUF6604 DOMAIN-CONTAINING PROTEIN"/>
    <property type="match status" value="1"/>
</dbReference>
<protein>
    <recommendedName>
        <fullName evidence="1">DUF6604 domain-containing protein</fullName>
    </recommendedName>
</protein>
<organism evidence="2 3">
    <name type="scientific">Trichodelitschia bisporula</name>
    <dbReference type="NCBI Taxonomy" id="703511"/>
    <lineage>
        <taxon>Eukaryota</taxon>
        <taxon>Fungi</taxon>
        <taxon>Dikarya</taxon>
        <taxon>Ascomycota</taxon>
        <taxon>Pezizomycotina</taxon>
        <taxon>Dothideomycetes</taxon>
        <taxon>Dothideomycetes incertae sedis</taxon>
        <taxon>Phaeotrichales</taxon>
        <taxon>Phaeotrichaceae</taxon>
        <taxon>Trichodelitschia</taxon>
    </lineage>
</organism>
<dbReference type="InterPro" id="IPR046539">
    <property type="entry name" value="DUF6604"/>
</dbReference>
<dbReference type="PANTHER" id="PTHR38795:SF1">
    <property type="entry name" value="DUF6604 DOMAIN-CONTAINING PROTEIN"/>
    <property type="match status" value="1"/>
</dbReference>
<evidence type="ECO:0000259" key="1">
    <source>
        <dbReference type="Pfam" id="PF20253"/>
    </source>
</evidence>
<evidence type="ECO:0000313" key="3">
    <source>
        <dbReference type="Proteomes" id="UP000799640"/>
    </source>
</evidence>
<reference evidence="2" key="1">
    <citation type="journal article" date="2020" name="Stud. Mycol.">
        <title>101 Dothideomycetes genomes: a test case for predicting lifestyles and emergence of pathogens.</title>
        <authorList>
            <person name="Haridas S."/>
            <person name="Albert R."/>
            <person name="Binder M."/>
            <person name="Bloem J."/>
            <person name="Labutti K."/>
            <person name="Salamov A."/>
            <person name="Andreopoulos B."/>
            <person name="Baker S."/>
            <person name="Barry K."/>
            <person name="Bills G."/>
            <person name="Bluhm B."/>
            <person name="Cannon C."/>
            <person name="Castanera R."/>
            <person name="Culley D."/>
            <person name="Daum C."/>
            <person name="Ezra D."/>
            <person name="Gonzalez J."/>
            <person name="Henrissat B."/>
            <person name="Kuo A."/>
            <person name="Liang C."/>
            <person name="Lipzen A."/>
            <person name="Lutzoni F."/>
            <person name="Magnuson J."/>
            <person name="Mondo S."/>
            <person name="Nolan M."/>
            <person name="Ohm R."/>
            <person name="Pangilinan J."/>
            <person name="Park H.-J."/>
            <person name="Ramirez L."/>
            <person name="Alfaro M."/>
            <person name="Sun H."/>
            <person name="Tritt A."/>
            <person name="Yoshinaga Y."/>
            <person name="Zwiers L.-H."/>
            <person name="Turgeon B."/>
            <person name="Goodwin S."/>
            <person name="Spatafora J."/>
            <person name="Crous P."/>
            <person name="Grigoriev I."/>
        </authorList>
    </citation>
    <scope>NUCLEOTIDE SEQUENCE</scope>
    <source>
        <strain evidence="2">CBS 262.69</strain>
    </source>
</reference>
<proteinExistence type="predicted"/>
<gene>
    <name evidence="2" type="ORF">EJ06DRAFT_560394</name>
</gene>